<keyword evidence="9" id="KW-1185">Reference proteome</keyword>
<dbReference type="EMBL" id="JBEAFC010000003">
    <property type="protein sequence ID" value="KAL1565367.1"/>
    <property type="molecule type" value="Genomic_DNA"/>
</dbReference>
<dbReference type="Proteomes" id="UP001567538">
    <property type="component" value="Unassembled WGS sequence"/>
</dbReference>
<comment type="caution">
    <text evidence="8">The sequence shown here is derived from an EMBL/GenBank/DDBJ whole genome shotgun (WGS) entry which is preliminary data.</text>
</comment>
<feature type="domain" description="TF-B3" evidence="7">
    <location>
        <begin position="79"/>
        <end position="147"/>
    </location>
</feature>
<evidence type="ECO:0000256" key="1">
    <source>
        <dbReference type="ARBA" id="ARBA00004123"/>
    </source>
</evidence>
<organism evidence="8 9">
    <name type="scientific">Salvia divinorum</name>
    <name type="common">Maria pastora</name>
    <name type="synonym">Diviner's sage</name>
    <dbReference type="NCBI Taxonomy" id="28513"/>
    <lineage>
        <taxon>Eukaryota</taxon>
        <taxon>Viridiplantae</taxon>
        <taxon>Streptophyta</taxon>
        <taxon>Embryophyta</taxon>
        <taxon>Tracheophyta</taxon>
        <taxon>Spermatophyta</taxon>
        <taxon>Magnoliopsida</taxon>
        <taxon>eudicotyledons</taxon>
        <taxon>Gunneridae</taxon>
        <taxon>Pentapetalae</taxon>
        <taxon>asterids</taxon>
        <taxon>lamiids</taxon>
        <taxon>Lamiales</taxon>
        <taxon>Lamiaceae</taxon>
        <taxon>Nepetoideae</taxon>
        <taxon>Mentheae</taxon>
        <taxon>Salviinae</taxon>
        <taxon>Salvia</taxon>
        <taxon>Salvia subgen. Calosphace</taxon>
    </lineage>
</organism>
<evidence type="ECO:0000256" key="2">
    <source>
        <dbReference type="ARBA" id="ARBA00023015"/>
    </source>
</evidence>
<evidence type="ECO:0000259" key="7">
    <source>
        <dbReference type="PROSITE" id="PS50863"/>
    </source>
</evidence>
<keyword evidence="5" id="KW-0539">Nucleus</keyword>
<evidence type="ECO:0000313" key="9">
    <source>
        <dbReference type="Proteomes" id="UP001567538"/>
    </source>
</evidence>
<dbReference type="InterPro" id="IPR003340">
    <property type="entry name" value="B3_DNA-bd"/>
</dbReference>
<evidence type="ECO:0000256" key="4">
    <source>
        <dbReference type="ARBA" id="ARBA00023163"/>
    </source>
</evidence>
<feature type="compositionally biased region" description="Polar residues" evidence="6">
    <location>
        <begin position="1"/>
        <end position="12"/>
    </location>
</feature>
<dbReference type="SUPFAM" id="SSF101936">
    <property type="entry name" value="DNA-binding pseudobarrel domain"/>
    <property type="match status" value="1"/>
</dbReference>
<dbReference type="AlphaFoldDB" id="A0ABD1IAI9"/>
<evidence type="ECO:0000256" key="5">
    <source>
        <dbReference type="ARBA" id="ARBA00023242"/>
    </source>
</evidence>
<keyword evidence="4" id="KW-0804">Transcription</keyword>
<feature type="region of interest" description="Disordered" evidence="6">
    <location>
        <begin position="1"/>
        <end position="27"/>
    </location>
</feature>
<dbReference type="CDD" id="cd10017">
    <property type="entry name" value="B3_DNA"/>
    <property type="match status" value="1"/>
</dbReference>
<accession>A0ABD1IAI9</accession>
<keyword evidence="3" id="KW-0238">DNA-binding</keyword>
<dbReference type="Gene3D" id="2.40.330.10">
    <property type="entry name" value="DNA-binding pseudobarrel domain"/>
    <property type="match status" value="1"/>
</dbReference>
<protein>
    <recommendedName>
        <fullName evidence="7">TF-B3 domain-containing protein</fullName>
    </recommendedName>
</protein>
<dbReference type="InterPro" id="IPR015300">
    <property type="entry name" value="DNA-bd_pseudobarrel_sf"/>
</dbReference>
<dbReference type="PROSITE" id="PS50863">
    <property type="entry name" value="B3"/>
    <property type="match status" value="1"/>
</dbReference>
<comment type="subcellular location">
    <subcellularLocation>
        <location evidence="1">Nucleus</location>
    </subcellularLocation>
</comment>
<evidence type="ECO:0000256" key="3">
    <source>
        <dbReference type="ARBA" id="ARBA00023125"/>
    </source>
</evidence>
<evidence type="ECO:0000256" key="6">
    <source>
        <dbReference type="SAM" id="MobiDB-lite"/>
    </source>
</evidence>
<proteinExistence type="predicted"/>
<evidence type="ECO:0000313" key="8">
    <source>
        <dbReference type="EMBL" id="KAL1565367.1"/>
    </source>
</evidence>
<keyword evidence="2" id="KW-0805">Transcription regulation</keyword>
<name>A0ABD1IAI9_SALDI</name>
<dbReference type="GO" id="GO:0003677">
    <property type="term" value="F:DNA binding"/>
    <property type="evidence" value="ECO:0007669"/>
    <property type="project" value="UniProtKB-KW"/>
</dbReference>
<sequence>MGLTRSPNQDPSLPNPPARNPSHEAEIPDPIPLIFEKNLTPTDVAGNRLLIGDEGEQRLMRALTRAERGRLRTNYLRVVTTMDEGGSDNAEYKLRLKKYNSGAMFLQKQWRNLVIRNGLRHGDSVTGYGYHNHDGQFRLSISVIRRNG</sequence>
<gene>
    <name evidence="8" type="ORF">AAHA92_07593</name>
</gene>
<dbReference type="GO" id="GO:0005634">
    <property type="term" value="C:nucleus"/>
    <property type="evidence" value="ECO:0007669"/>
    <property type="project" value="UniProtKB-SubCell"/>
</dbReference>
<reference evidence="8 9" key="1">
    <citation type="submission" date="2024-06" db="EMBL/GenBank/DDBJ databases">
        <title>A chromosome level genome sequence of Diviner's sage (Salvia divinorum).</title>
        <authorList>
            <person name="Ford S.A."/>
            <person name="Ro D.-K."/>
            <person name="Ness R.W."/>
            <person name="Phillips M.A."/>
        </authorList>
    </citation>
    <scope>NUCLEOTIDE SEQUENCE [LARGE SCALE GENOMIC DNA]</scope>
    <source>
        <strain evidence="8">SAF-2024a</strain>
        <tissue evidence="8">Leaf</tissue>
    </source>
</reference>